<comment type="caution">
    <text evidence="1">The sequence shown here is derived from an EMBL/GenBank/DDBJ whole genome shotgun (WGS) entry which is preliminary data.</text>
</comment>
<dbReference type="GO" id="GO:0030246">
    <property type="term" value="F:carbohydrate binding"/>
    <property type="evidence" value="ECO:0007669"/>
    <property type="project" value="InterPro"/>
</dbReference>
<evidence type="ECO:0000313" key="1">
    <source>
        <dbReference type="EMBL" id="KAK2723554.1"/>
    </source>
</evidence>
<sequence length="157" mass="17793">MDSYPSIASDLMAHSLFYPLIKKFHKDVLTRTTAEHAISLMKTELATSQSDVACDIHLVHLRTSTTQRNSEEKEIIETSEHVALRVHRFGFDCCFKPLGAKCGTTGGKFSVMDLFPEFFDDSVEQTSLTLLHSGKELRKSFTISLKPMELYTFLLKK</sequence>
<accession>A0AA88LEJ5</accession>
<dbReference type="InterPro" id="IPR011013">
    <property type="entry name" value="Gal_mutarotase_sf_dom"/>
</dbReference>
<protein>
    <submittedName>
        <fullName evidence="1">Uncharacterized protein</fullName>
    </submittedName>
</protein>
<dbReference type="EMBL" id="JAVRJZ010000004">
    <property type="protein sequence ID" value="KAK2723554.1"/>
    <property type="molecule type" value="Genomic_DNA"/>
</dbReference>
<dbReference type="Proteomes" id="UP001187531">
    <property type="component" value="Unassembled WGS sequence"/>
</dbReference>
<dbReference type="AlphaFoldDB" id="A0AA88LEJ5"/>
<dbReference type="SUPFAM" id="SSF74650">
    <property type="entry name" value="Galactose mutarotase-like"/>
    <property type="match status" value="1"/>
</dbReference>
<name>A0AA88LEJ5_ARTSF</name>
<dbReference type="GO" id="GO:0005975">
    <property type="term" value="P:carbohydrate metabolic process"/>
    <property type="evidence" value="ECO:0007669"/>
    <property type="project" value="InterPro"/>
</dbReference>
<dbReference type="GO" id="GO:0003824">
    <property type="term" value="F:catalytic activity"/>
    <property type="evidence" value="ECO:0007669"/>
    <property type="project" value="InterPro"/>
</dbReference>
<reference evidence="1" key="1">
    <citation type="submission" date="2023-07" db="EMBL/GenBank/DDBJ databases">
        <title>Chromosome-level genome assembly of Artemia franciscana.</title>
        <authorList>
            <person name="Jo E."/>
        </authorList>
    </citation>
    <scope>NUCLEOTIDE SEQUENCE</scope>
    <source>
        <tissue evidence="1">Whole body</tissue>
    </source>
</reference>
<gene>
    <name evidence="1" type="ORF">QYM36_002033</name>
</gene>
<organism evidence="1 2">
    <name type="scientific">Artemia franciscana</name>
    <name type="common">Brine shrimp</name>
    <name type="synonym">Artemia sanfranciscana</name>
    <dbReference type="NCBI Taxonomy" id="6661"/>
    <lineage>
        <taxon>Eukaryota</taxon>
        <taxon>Metazoa</taxon>
        <taxon>Ecdysozoa</taxon>
        <taxon>Arthropoda</taxon>
        <taxon>Crustacea</taxon>
        <taxon>Branchiopoda</taxon>
        <taxon>Anostraca</taxon>
        <taxon>Artemiidae</taxon>
        <taxon>Artemia</taxon>
    </lineage>
</organism>
<keyword evidence="2" id="KW-1185">Reference proteome</keyword>
<proteinExistence type="predicted"/>
<evidence type="ECO:0000313" key="2">
    <source>
        <dbReference type="Proteomes" id="UP001187531"/>
    </source>
</evidence>